<dbReference type="Gene3D" id="1.10.8.420">
    <property type="entry name" value="RecR Domain 1"/>
    <property type="match status" value="1"/>
</dbReference>
<evidence type="ECO:0000256" key="7">
    <source>
        <dbReference type="HAMAP-Rule" id="MF_00017"/>
    </source>
</evidence>
<dbReference type="CDD" id="cd01025">
    <property type="entry name" value="TOPRIM_recR"/>
    <property type="match status" value="1"/>
</dbReference>
<dbReference type="Pfam" id="PF13662">
    <property type="entry name" value="Toprim_4"/>
    <property type="match status" value="1"/>
</dbReference>
<dbReference type="SMART" id="SM00493">
    <property type="entry name" value="TOPRIM"/>
    <property type="match status" value="1"/>
</dbReference>
<reference evidence="9 10" key="1">
    <citation type="journal article" date="2016" name="Nat. Commun.">
        <title>Thousands of microbial genomes shed light on interconnected biogeochemical processes in an aquifer system.</title>
        <authorList>
            <person name="Anantharaman K."/>
            <person name="Brown C.T."/>
            <person name="Hug L.A."/>
            <person name="Sharon I."/>
            <person name="Castelle C.J."/>
            <person name="Probst A.J."/>
            <person name="Thomas B.C."/>
            <person name="Singh A."/>
            <person name="Wilkins M.J."/>
            <person name="Karaoz U."/>
            <person name="Brodie E.L."/>
            <person name="Williams K.H."/>
            <person name="Hubbard S.S."/>
            <person name="Banfield J.F."/>
        </authorList>
    </citation>
    <scope>NUCLEOTIDE SEQUENCE [LARGE SCALE GENOMIC DNA]</scope>
</reference>
<comment type="caution">
    <text evidence="9">The sequence shown here is derived from an EMBL/GenBank/DDBJ whole genome shotgun (WGS) entry which is preliminary data.</text>
</comment>
<dbReference type="InterPro" id="IPR034137">
    <property type="entry name" value="TOPRIM_RecR"/>
</dbReference>
<dbReference type="Proteomes" id="UP000177177">
    <property type="component" value="Unassembled WGS sequence"/>
</dbReference>
<dbReference type="HAMAP" id="MF_00017">
    <property type="entry name" value="RecR"/>
    <property type="match status" value="1"/>
</dbReference>
<evidence type="ECO:0000256" key="3">
    <source>
        <dbReference type="ARBA" id="ARBA00022771"/>
    </source>
</evidence>
<keyword evidence="4 7" id="KW-0862">Zinc</keyword>
<evidence type="ECO:0000313" key="9">
    <source>
        <dbReference type="EMBL" id="OHA03630.1"/>
    </source>
</evidence>
<evidence type="ECO:0000256" key="5">
    <source>
        <dbReference type="ARBA" id="ARBA00023172"/>
    </source>
</evidence>
<keyword evidence="5 7" id="KW-0233">DNA recombination</keyword>
<dbReference type="GO" id="GO:0006310">
    <property type="term" value="P:DNA recombination"/>
    <property type="evidence" value="ECO:0007669"/>
    <property type="project" value="UniProtKB-UniRule"/>
</dbReference>
<comment type="function">
    <text evidence="7">May play a role in DNA repair. It seems to be involved in an RecBC-independent recombinational process of DNA repair. It may act with RecF and RecO.</text>
</comment>
<keyword evidence="2 7" id="KW-0227">DNA damage</keyword>
<keyword evidence="6 7" id="KW-0234">DNA repair</keyword>
<evidence type="ECO:0000259" key="8">
    <source>
        <dbReference type="PROSITE" id="PS50880"/>
    </source>
</evidence>
<dbReference type="GO" id="GO:0003677">
    <property type="term" value="F:DNA binding"/>
    <property type="evidence" value="ECO:0007669"/>
    <property type="project" value="UniProtKB-UniRule"/>
</dbReference>
<accession>A0A1G2KW53</accession>
<dbReference type="InterPro" id="IPR000093">
    <property type="entry name" value="DNA_Rcmb_RecR"/>
</dbReference>
<comment type="similarity">
    <text evidence="7">Belongs to the RecR family.</text>
</comment>
<evidence type="ECO:0000256" key="4">
    <source>
        <dbReference type="ARBA" id="ARBA00022833"/>
    </source>
</evidence>
<name>A0A1G2KW53_9BACT</name>
<dbReference type="Pfam" id="PF21175">
    <property type="entry name" value="RecR_C"/>
    <property type="match status" value="1"/>
</dbReference>
<dbReference type="AlphaFoldDB" id="A0A1G2KW53"/>
<dbReference type="Pfam" id="PF21176">
    <property type="entry name" value="RecR_HhH"/>
    <property type="match status" value="1"/>
</dbReference>
<dbReference type="NCBIfam" id="TIGR00615">
    <property type="entry name" value="recR"/>
    <property type="match status" value="1"/>
</dbReference>
<dbReference type="InterPro" id="IPR006171">
    <property type="entry name" value="TOPRIM_dom"/>
</dbReference>
<evidence type="ECO:0000256" key="1">
    <source>
        <dbReference type="ARBA" id="ARBA00022723"/>
    </source>
</evidence>
<gene>
    <name evidence="7" type="primary">recR</name>
    <name evidence="9" type="ORF">A3C92_00970</name>
</gene>
<dbReference type="PANTHER" id="PTHR30446:SF0">
    <property type="entry name" value="RECOMBINATION PROTEIN RECR"/>
    <property type="match status" value="1"/>
</dbReference>
<comment type="caution">
    <text evidence="7">Lacks conserved residue(s) required for the propagation of feature annotation.</text>
</comment>
<evidence type="ECO:0000313" key="10">
    <source>
        <dbReference type="Proteomes" id="UP000177177"/>
    </source>
</evidence>
<keyword evidence="3 7" id="KW-0863">Zinc-finger</keyword>
<dbReference type="Gene3D" id="3.40.1360.10">
    <property type="match status" value="1"/>
</dbReference>
<proteinExistence type="inferred from homology"/>
<protein>
    <recommendedName>
        <fullName evidence="7">Recombination protein RecR</fullName>
    </recommendedName>
</protein>
<dbReference type="PANTHER" id="PTHR30446">
    <property type="entry name" value="RECOMBINATION PROTEIN RECR"/>
    <property type="match status" value="1"/>
</dbReference>
<keyword evidence="1 7" id="KW-0479">Metal-binding</keyword>
<dbReference type="PROSITE" id="PS50880">
    <property type="entry name" value="TOPRIM"/>
    <property type="match status" value="1"/>
</dbReference>
<dbReference type="EMBL" id="MHQN01000014">
    <property type="protein sequence ID" value="OHA03630.1"/>
    <property type="molecule type" value="Genomic_DNA"/>
</dbReference>
<dbReference type="GO" id="GO:0006281">
    <property type="term" value="P:DNA repair"/>
    <property type="evidence" value="ECO:0007669"/>
    <property type="project" value="UniProtKB-UniRule"/>
</dbReference>
<organism evidence="9 10">
    <name type="scientific">Candidatus Sungbacteria bacterium RIFCSPHIGHO2_02_FULL_53_17</name>
    <dbReference type="NCBI Taxonomy" id="1802275"/>
    <lineage>
        <taxon>Bacteria</taxon>
        <taxon>Candidatus Sungiibacteriota</taxon>
    </lineage>
</organism>
<dbReference type="GO" id="GO:0008270">
    <property type="term" value="F:zinc ion binding"/>
    <property type="evidence" value="ECO:0007669"/>
    <property type="project" value="UniProtKB-KW"/>
</dbReference>
<feature type="domain" description="Toprim" evidence="8">
    <location>
        <begin position="84"/>
        <end position="188"/>
    </location>
</feature>
<evidence type="ECO:0000256" key="6">
    <source>
        <dbReference type="ARBA" id="ARBA00023204"/>
    </source>
</evidence>
<dbReference type="InterPro" id="IPR023627">
    <property type="entry name" value="Rcmb_RecR"/>
</dbReference>
<evidence type="ECO:0000256" key="2">
    <source>
        <dbReference type="ARBA" id="ARBA00022763"/>
    </source>
</evidence>
<sequence>MYPESIQKLIELLSKFPGIGPRQAARFAFFLFKENHGFVEELRTALKELQDRVAVCDVCFRTMEQEEGGQRLCSFCRDARRDRSLIAVVEKESDMSNMEKTGAYHGLYHVLSGVISPLDMDSPKKIRLRELYERAERMLVGGEPCEVILATNSTTEGDTTALYIERILSPLKDTHPSLKITRLGRGLSLGSELEYIDEITIKNALSNRK</sequence>
<dbReference type="SUPFAM" id="SSF111304">
    <property type="entry name" value="Recombination protein RecR"/>
    <property type="match status" value="1"/>
</dbReference>